<comment type="similarity">
    <text evidence="3 11">Belongs to the NadD family.</text>
</comment>
<comment type="function">
    <text evidence="1 11">Catalyzes the reversible adenylation of nicotinate mononucleotide (NaMN) to nicotinic acid adenine dinucleotide (NaAD).</text>
</comment>
<dbReference type="GO" id="GO:0004515">
    <property type="term" value="F:nicotinate-nucleotide adenylyltransferase activity"/>
    <property type="evidence" value="ECO:0007669"/>
    <property type="project" value="UniProtKB-UniRule"/>
</dbReference>
<dbReference type="CDD" id="cd02165">
    <property type="entry name" value="NMNAT"/>
    <property type="match status" value="1"/>
</dbReference>
<dbReference type="NCBIfam" id="TIGR00482">
    <property type="entry name" value="nicotinate (nicotinamide) nucleotide adenylyltransferase"/>
    <property type="match status" value="1"/>
</dbReference>
<dbReference type="PANTHER" id="PTHR39321:SF3">
    <property type="entry name" value="PHOSPHOPANTETHEINE ADENYLYLTRANSFERASE"/>
    <property type="match status" value="1"/>
</dbReference>
<evidence type="ECO:0000256" key="7">
    <source>
        <dbReference type="ARBA" id="ARBA00022741"/>
    </source>
</evidence>
<dbReference type="EC" id="2.7.7.18" evidence="11"/>
<evidence type="ECO:0000313" key="13">
    <source>
        <dbReference type="EMBL" id="HEC67614.1"/>
    </source>
</evidence>
<dbReference type="NCBIfam" id="NF000840">
    <property type="entry name" value="PRK00071.1-3"/>
    <property type="match status" value="1"/>
</dbReference>
<evidence type="ECO:0000256" key="1">
    <source>
        <dbReference type="ARBA" id="ARBA00002324"/>
    </source>
</evidence>
<evidence type="ECO:0000256" key="5">
    <source>
        <dbReference type="ARBA" id="ARBA00022679"/>
    </source>
</evidence>
<sequence>MVKIGILGGTFNPIHLGHLRAAEEVREKLDFEKVIFIPCGIPPHRPVDELVSFPHRYQMVNLAIADNPYFYVSKIEGIRDGKSYTVDTLKLLLQKEKDAEFYFILGLDAFLGIDTWKSPQTLFKLAHFVVIPRKSFTKEQILPILNKFFSDVKTEEDSFFLPSGKIIYYCPITLLNISASQIRRLVRENKSIRYLVPKVVEEYIQRFNFYRGGDEKKD</sequence>
<evidence type="ECO:0000256" key="11">
    <source>
        <dbReference type="HAMAP-Rule" id="MF_00244"/>
    </source>
</evidence>
<dbReference type="SUPFAM" id="SSF52374">
    <property type="entry name" value="Nucleotidylyl transferase"/>
    <property type="match status" value="1"/>
</dbReference>
<keyword evidence="7 11" id="KW-0547">Nucleotide-binding</keyword>
<proteinExistence type="inferred from homology"/>
<dbReference type="InterPro" id="IPR005248">
    <property type="entry name" value="NadD/NMNAT"/>
</dbReference>
<keyword evidence="5 11" id="KW-0808">Transferase</keyword>
<keyword evidence="8 11" id="KW-0067">ATP-binding</keyword>
<name>A0A7C2A3J9_DESA2</name>
<dbReference type="GO" id="GO:0009435">
    <property type="term" value="P:NAD+ biosynthetic process"/>
    <property type="evidence" value="ECO:0007669"/>
    <property type="project" value="UniProtKB-UniRule"/>
</dbReference>
<evidence type="ECO:0000256" key="4">
    <source>
        <dbReference type="ARBA" id="ARBA00022642"/>
    </source>
</evidence>
<evidence type="ECO:0000256" key="2">
    <source>
        <dbReference type="ARBA" id="ARBA00005019"/>
    </source>
</evidence>
<evidence type="ECO:0000256" key="3">
    <source>
        <dbReference type="ARBA" id="ARBA00009014"/>
    </source>
</evidence>
<dbReference type="EMBL" id="DRIH01000069">
    <property type="protein sequence ID" value="HEC67614.1"/>
    <property type="molecule type" value="Genomic_DNA"/>
</dbReference>
<protein>
    <recommendedName>
        <fullName evidence="11">Probable nicotinate-nucleotide adenylyltransferase</fullName>
        <ecNumber evidence="11">2.7.7.18</ecNumber>
    </recommendedName>
    <alternativeName>
        <fullName evidence="11">Deamido-NAD(+) diphosphorylase</fullName>
    </alternativeName>
    <alternativeName>
        <fullName evidence="11">Deamido-NAD(+) pyrophosphorylase</fullName>
    </alternativeName>
    <alternativeName>
        <fullName evidence="11">Nicotinate mononucleotide adenylyltransferase</fullName>
        <shortName evidence="11">NaMN adenylyltransferase</shortName>
    </alternativeName>
</protein>
<dbReference type="Gene3D" id="3.40.50.620">
    <property type="entry name" value="HUPs"/>
    <property type="match status" value="1"/>
</dbReference>
<keyword evidence="4 11" id="KW-0662">Pyridine nucleotide biosynthesis</keyword>
<dbReference type="InterPro" id="IPR004821">
    <property type="entry name" value="Cyt_trans-like"/>
</dbReference>
<dbReference type="Pfam" id="PF01467">
    <property type="entry name" value="CTP_transf_like"/>
    <property type="match status" value="1"/>
</dbReference>
<comment type="caution">
    <text evidence="13">The sequence shown here is derived from an EMBL/GenBank/DDBJ whole genome shotgun (WGS) entry which is preliminary data.</text>
</comment>
<keyword evidence="6 11" id="KW-0548">Nucleotidyltransferase</keyword>
<comment type="pathway">
    <text evidence="2 11">Cofactor biosynthesis; NAD(+) biosynthesis; deamido-NAD(+) from nicotinate D-ribonucleotide: step 1/1.</text>
</comment>
<dbReference type="HAMAP" id="MF_00244">
    <property type="entry name" value="NaMN_adenylyltr"/>
    <property type="match status" value="1"/>
</dbReference>
<evidence type="ECO:0000256" key="9">
    <source>
        <dbReference type="ARBA" id="ARBA00023027"/>
    </source>
</evidence>
<evidence type="ECO:0000259" key="12">
    <source>
        <dbReference type="Pfam" id="PF01467"/>
    </source>
</evidence>
<evidence type="ECO:0000256" key="10">
    <source>
        <dbReference type="ARBA" id="ARBA00048721"/>
    </source>
</evidence>
<dbReference type="Proteomes" id="UP000885738">
    <property type="component" value="Unassembled WGS sequence"/>
</dbReference>
<dbReference type="PANTHER" id="PTHR39321">
    <property type="entry name" value="NICOTINATE-NUCLEOTIDE ADENYLYLTRANSFERASE-RELATED"/>
    <property type="match status" value="1"/>
</dbReference>
<dbReference type="UniPathway" id="UPA00253">
    <property type="reaction ID" value="UER00332"/>
</dbReference>
<feature type="domain" description="Cytidyltransferase-like" evidence="12">
    <location>
        <begin position="6"/>
        <end position="166"/>
    </location>
</feature>
<dbReference type="AlphaFoldDB" id="A0A7C2A3J9"/>
<dbReference type="GO" id="GO:0005524">
    <property type="term" value="F:ATP binding"/>
    <property type="evidence" value="ECO:0007669"/>
    <property type="project" value="UniProtKB-KW"/>
</dbReference>
<accession>A0A7C2A3J9</accession>
<gene>
    <name evidence="11" type="primary">nadD</name>
    <name evidence="13" type="ORF">ENI35_02185</name>
</gene>
<evidence type="ECO:0000256" key="6">
    <source>
        <dbReference type="ARBA" id="ARBA00022695"/>
    </source>
</evidence>
<dbReference type="NCBIfam" id="TIGR00125">
    <property type="entry name" value="cyt_tran_rel"/>
    <property type="match status" value="1"/>
</dbReference>
<evidence type="ECO:0000256" key="8">
    <source>
        <dbReference type="ARBA" id="ARBA00022840"/>
    </source>
</evidence>
<organism evidence="13">
    <name type="scientific">Desulfofervidus auxilii</name>
    <dbReference type="NCBI Taxonomy" id="1621989"/>
    <lineage>
        <taxon>Bacteria</taxon>
        <taxon>Pseudomonadati</taxon>
        <taxon>Thermodesulfobacteriota</taxon>
        <taxon>Candidatus Desulfofervidia</taxon>
        <taxon>Candidatus Desulfofervidales</taxon>
        <taxon>Candidatus Desulfofervidaceae</taxon>
        <taxon>Candidatus Desulfofervidus</taxon>
    </lineage>
</organism>
<keyword evidence="9 11" id="KW-0520">NAD</keyword>
<reference evidence="13" key="1">
    <citation type="journal article" date="2020" name="mSystems">
        <title>Genome- and Community-Level Interaction Insights into Carbon Utilization and Element Cycling Functions of Hydrothermarchaeota in Hydrothermal Sediment.</title>
        <authorList>
            <person name="Zhou Z."/>
            <person name="Liu Y."/>
            <person name="Xu W."/>
            <person name="Pan J."/>
            <person name="Luo Z.H."/>
            <person name="Li M."/>
        </authorList>
    </citation>
    <scope>NUCLEOTIDE SEQUENCE [LARGE SCALE GENOMIC DNA]</scope>
    <source>
        <strain evidence="13">HyVt-389</strain>
    </source>
</reference>
<comment type="catalytic activity">
    <reaction evidence="10 11">
        <text>nicotinate beta-D-ribonucleotide + ATP + H(+) = deamido-NAD(+) + diphosphate</text>
        <dbReference type="Rhea" id="RHEA:22860"/>
        <dbReference type="ChEBI" id="CHEBI:15378"/>
        <dbReference type="ChEBI" id="CHEBI:30616"/>
        <dbReference type="ChEBI" id="CHEBI:33019"/>
        <dbReference type="ChEBI" id="CHEBI:57502"/>
        <dbReference type="ChEBI" id="CHEBI:58437"/>
        <dbReference type="EC" id="2.7.7.18"/>
    </reaction>
</comment>
<dbReference type="InterPro" id="IPR014729">
    <property type="entry name" value="Rossmann-like_a/b/a_fold"/>
</dbReference>